<dbReference type="SMART" id="SM00557">
    <property type="entry name" value="IG_FLMN"/>
    <property type="match status" value="1"/>
</dbReference>
<evidence type="ECO:0000256" key="19">
    <source>
        <dbReference type="ARBA" id="ARBA00023157"/>
    </source>
</evidence>
<dbReference type="Gene3D" id="3.30.70.960">
    <property type="entry name" value="SEA domain"/>
    <property type="match status" value="1"/>
</dbReference>
<dbReference type="InterPro" id="IPR001190">
    <property type="entry name" value="SRCR"/>
</dbReference>
<dbReference type="InterPro" id="IPR006598">
    <property type="entry name" value="CAP10"/>
</dbReference>
<dbReference type="InterPro" id="IPR035914">
    <property type="entry name" value="Sperma_CUB_dom_sf"/>
</dbReference>
<dbReference type="SMART" id="SM00200">
    <property type="entry name" value="SEA"/>
    <property type="match status" value="1"/>
</dbReference>
<evidence type="ECO:0000256" key="1">
    <source>
        <dbReference type="ARBA" id="ARBA00004239"/>
    </source>
</evidence>
<evidence type="ECO:0000256" key="24">
    <source>
        <dbReference type="PROSITE-ProRule" id="PRU00087"/>
    </source>
</evidence>
<keyword evidence="6" id="KW-0645">Protease</keyword>
<accession>A0A8T0AW56</accession>
<evidence type="ECO:0000259" key="30">
    <source>
        <dbReference type="PROSITE" id="PS50060"/>
    </source>
</evidence>
<dbReference type="PROSITE" id="PS50194">
    <property type="entry name" value="FILAMIN_REPEAT"/>
    <property type="match status" value="1"/>
</dbReference>
<dbReference type="GO" id="GO:0004252">
    <property type="term" value="F:serine-type endopeptidase activity"/>
    <property type="evidence" value="ECO:0007669"/>
    <property type="project" value="UniProtKB-EC"/>
</dbReference>
<evidence type="ECO:0000259" key="31">
    <source>
        <dbReference type="PROSITE" id="PS50240"/>
    </source>
</evidence>
<comment type="pathway">
    <text evidence="3">Protein modification; protein glycosylation.</text>
</comment>
<evidence type="ECO:0000256" key="2">
    <source>
        <dbReference type="ARBA" id="ARBA00004606"/>
    </source>
</evidence>
<dbReference type="SUPFAM" id="SSF49854">
    <property type="entry name" value="Spermadhesin, CUB domain"/>
    <property type="match status" value="2"/>
</dbReference>
<dbReference type="Pfam" id="PF00431">
    <property type="entry name" value="CUB"/>
    <property type="match status" value="2"/>
</dbReference>
<keyword evidence="8" id="KW-0808">Transferase</keyword>
<sequence length="1421" mass="158503">MCRKTSKITPCSSLEVLLSTVTIVLFLVCVGLAVVSWLALQPGTEGQTGSSNSSFSGTLTISQGASFSEELRNRSSVDFKALAFDTELLISDAYSLSTLNTEFRSCRVTEFSPGSVIVHYTVLFGDVVEVSVVQQQLISGLQKIPDSTLVINSSSVQITVISTTPIPPTTTPQPVRCPEGQKLCRDDVTCVDINSYCDGELNCPDGSDESNSTCATVCDGQFLLLGPSGFFYSNNFHLDDRSDAVCRWIIRVNEGLIIKIDFETFDLELGVDVLSVYEGIGAAKIPTYSLSGSSPGVIRIFSHEATLQFRSDFTNNSRGFKATYREENLTHISNEEKINCSFEDGFCFWRHDVYDDGDWIRRNGSSPPSVTGPSFDHTFTNQSGYYIITPPLPGSWERMFLLRSLPLAPAGEVMCLRFWYHMLGENVQSLIVNTERDSTSTPLFQKEGNYGNNWNYGQITLNATTDQTIVFAARKRGGTRNNIALDDLSLTSGPCGVAPPGPTTVPPPTTPPPGPADCGGPFDLYEPNTTFSSPNYPHSYRHNASCVWILHATQGQNIQLHFQDFSLEAAYDLLEVRDGVEPNSTLLNFPDIFSTGSEMTVMFYSDSTGSYRGFLANFSTGFNLGQAVACQDTEYRCRSGVCVPADSVCDGVSNCPDASDEAQCVSLSAVSVPGSPRLKIEVGGRLHSVCSSDWSSHFSTYFCKYLGYRSGTADFVSVLHEDAPFVIVSPAAGGSVSVKPSEKCPSEKVVSLHCDNQPCGKRKVLINSESKRPEDEGEDADGRIVGGENAVKGAWPWVASLHWVGKNICGGTLIDSQWIVTAAHCVFGRNIHLSNWNVILGLHAQYESNTSDRQSHQIDRIIINHNYNRRTKDSDIALIHLQKRVNFTDYIQPICLPNPDQQFAAGRKCVVVGWGRLTEGGHCSTDETRRLVKRPEEKLLISPGKCRIWGPGLEPRLVLPVRYFYIQAVNEAGENITTSPGADMFQVRVSALSGQERVRVHVAAPLDRSDGSFLVRFRLYSSVVNGLKVEVFHKNTPVAQSPYTLTGAVYHEDCDCPDEDAEAWLRMMKCPGADLQIDHDFSAFPSIELRRVRQEVPSRFSNRGVIHYTIKDNQLHRRSLGKYTDFKMFSDEMLLSLMRKVRVPDVEFFINVGDWPLETRKVSDTPGPLPVLSWCGSEDTRDIILPTYDITHSTLEAMRGVSNDLLSVQGNTGPVWRNKTERAFFRGRDSRKERLHLVSMSKKNPELLDAGITAFFFFREREKDLGKAPLVGFFDFFKYKYQLNVDGTVAAYRFPYLMLGNSVVMKQDSSYYEHFYTHLRAGRHYLRLRRDLSDVIEKIQWAKENDGEVEAIARAGQALVRDLLQPHRLYCYYYMVLKSYAERQVDDADVHADMERVEQPSDHSTACECLRNTRRRTSDEL</sequence>
<keyword evidence="10" id="KW-0732">Signal</keyword>
<evidence type="ECO:0000256" key="13">
    <source>
        <dbReference type="ARBA" id="ARBA00022801"/>
    </source>
</evidence>
<dbReference type="PROSITE" id="PS50024">
    <property type="entry name" value="SEA"/>
    <property type="match status" value="1"/>
</dbReference>
<proteinExistence type="inferred from homology"/>
<comment type="subcellular location">
    <subcellularLocation>
        <location evidence="2">Membrane</location>
        <topology evidence="2">Single-pass type II membrane protein</topology>
    </subcellularLocation>
    <subcellularLocation>
        <location evidence="1">Secreted</location>
        <location evidence="1">Extracellular space</location>
    </subcellularLocation>
</comment>
<evidence type="ECO:0000256" key="12">
    <source>
        <dbReference type="ARBA" id="ARBA00022757"/>
    </source>
</evidence>
<dbReference type="SMART" id="SM00202">
    <property type="entry name" value="SR"/>
    <property type="match status" value="1"/>
</dbReference>
<evidence type="ECO:0000256" key="3">
    <source>
        <dbReference type="ARBA" id="ARBA00004922"/>
    </source>
</evidence>
<dbReference type="FunFam" id="2.40.10.10:FF:000181">
    <property type="entry name" value="Chymotrypsinogen A"/>
    <property type="match status" value="1"/>
</dbReference>
<feature type="domain" description="SEA" evidence="29">
    <location>
        <begin position="51"/>
        <end position="163"/>
    </location>
</feature>
<dbReference type="Pfam" id="PF05686">
    <property type="entry name" value="Glyco_transf_90"/>
    <property type="match status" value="1"/>
</dbReference>
<dbReference type="PROSITE" id="PS01209">
    <property type="entry name" value="LDLRA_1"/>
    <property type="match status" value="2"/>
</dbReference>
<dbReference type="Gene3D" id="4.10.400.10">
    <property type="entry name" value="Low-density Lipoprotein Receptor"/>
    <property type="match status" value="2"/>
</dbReference>
<feature type="domain" description="CUB" evidence="28">
    <location>
        <begin position="218"/>
        <end position="327"/>
    </location>
</feature>
<dbReference type="PANTHER" id="PTHR24252:SF16">
    <property type="entry name" value="TRANSMEMBRANE SERINE PROTEASE 15"/>
    <property type="match status" value="1"/>
</dbReference>
<evidence type="ECO:0000256" key="16">
    <source>
        <dbReference type="ARBA" id="ARBA00022968"/>
    </source>
</evidence>
<dbReference type="InterPro" id="IPR036364">
    <property type="entry name" value="SEA_dom_sf"/>
</dbReference>
<dbReference type="InterPro" id="IPR014756">
    <property type="entry name" value="Ig_E-set"/>
</dbReference>
<evidence type="ECO:0000256" key="10">
    <source>
        <dbReference type="ARBA" id="ARBA00022729"/>
    </source>
</evidence>
<evidence type="ECO:0000256" key="20">
    <source>
        <dbReference type="ARBA" id="ARBA00023180"/>
    </source>
</evidence>
<keyword evidence="11" id="KW-0677">Repeat</keyword>
<dbReference type="InterPro" id="IPR000859">
    <property type="entry name" value="CUB_dom"/>
</dbReference>
<dbReference type="Pfam" id="PF00089">
    <property type="entry name" value="Trypsin"/>
    <property type="match status" value="1"/>
</dbReference>
<dbReference type="SUPFAM" id="SSF56487">
    <property type="entry name" value="SRCR-like"/>
    <property type="match status" value="1"/>
</dbReference>
<dbReference type="PANTHER" id="PTHR24252">
    <property type="entry name" value="ACROSIN-RELATED"/>
    <property type="match status" value="1"/>
</dbReference>
<evidence type="ECO:0000313" key="33">
    <source>
        <dbReference type="EMBL" id="KAF7696619.1"/>
    </source>
</evidence>
<evidence type="ECO:0000256" key="21">
    <source>
        <dbReference type="ARBA" id="ARBA00044036"/>
    </source>
</evidence>
<dbReference type="GO" id="GO:0005576">
    <property type="term" value="C:extracellular region"/>
    <property type="evidence" value="ECO:0007669"/>
    <property type="project" value="UniProtKB-SubCell"/>
</dbReference>
<keyword evidence="7" id="KW-0328">Glycosyltransferase</keyword>
<evidence type="ECO:0000256" key="7">
    <source>
        <dbReference type="ARBA" id="ARBA00022676"/>
    </source>
</evidence>
<gene>
    <name evidence="33" type="ORF">HF521_005037</name>
</gene>
<dbReference type="SMART" id="SM00042">
    <property type="entry name" value="CUB"/>
    <property type="match status" value="2"/>
</dbReference>
<dbReference type="SUPFAM" id="SSF50494">
    <property type="entry name" value="Trypsin-like serine proteases"/>
    <property type="match status" value="1"/>
</dbReference>
<dbReference type="SUPFAM" id="SSF81296">
    <property type="entry name" value="E set domains"/>
    <property type="match status" value="1"/>
</dbReference>
<dbReference type="SUPFAM" id="SSF82671">
    <property type="entry name" value="SEA domain"/>
    <property type="match status" value="1"/>
</dbReference>
<feature type="disulfide bond" evidence="25">
    <location>
        <begin position="637"/>
        <end position="655"/>
    </location>
</feature>
<dbReference type="InterPro" id="IPR023415">
    <property type="entry name" value="LDLR_class-A_CS"/>
</dbReference>
<dbReference type="SUPFAM" id="SSF57424">
    <property type="entry name" value="LDL receptor-like module"/>
    <property type="match status" value="2"/>
</dbReference>
<evidence type="ECO:0000259" key="32">
    <source>
        <dbReference type="PROSITE" id="PS50287"/>
    </source>
</evidence>
<dbReference type="FunFam" id="2.60.40.10:FF:000419">
    <property type="entry name" value="KDEL (Lys-Asp-Glu-Leu) containing 1"/>
    <property type="match status" value="1"/>
</dbReference>
<dbReference type="Gene3D" id="2.60.120.200">
    <property type="match status" value="1"/>
</dbReference>
<comment type="caution">
    <text evidence="33">The sequence shown here is derived from an EMBL/GenBank/DDBJ whole genome shotgun (WGS) entry which is preliminary data.</text>
</comment>
<dbReference type="InterPro" id="IPR017868">
    <property type="entry name" value="Filamin/ABP280_repeat-like"/>
</dbReference>
<feature type="repeat" description="Filamin" evidence="24">
    <location>
        <begin position="938"/>
        <end position="1047"/>
    </location>
</feature>
<dbReference type="SMART" id="SM00672">
    <property type="entry name" value="CAP10"/>
    <property type="match status" value="1"/>
</dbReference>
<keyword evidence="34" id="KW-1185">Reference proteome</keyword>
<keyword evidence="14" id="KW-0256">Endoplasmic reticulum</keyword>
<dbReference type="Gene3D" id="2.40.10.10">
    <property type="entry name" value="Trypsin-like serine proteases"/>
    <property type="match status" value="1"/>
</dbReference>
<feature type="disulfide bond" evidence="25">
    <location>
        <begin position="630"/>
        <end position="642"/>
    </location>
</feature>
<evidence type="ECO:0000256" key="18">
    <source>
        <dbReference type="ARBA" id="ARBA00023136"/>
    </source>
</evidence>
<evidence type="ECO:0000256" key="26">
    <source>
        <dbReference type="PROSITE-ProRule" id="PRU00196"/>
    </source>
</evidence>
<evidence type="ECO:0000256" key="14">
    <source>
        <dbReference type="ARBA" id="ARBA00022824"/>
    </source>
</evidence>
<comment type="similarity">
    <text evidence="5">Belongs to the DMBT1 family.</text>
</comment>
<dbReference type="Pfam" id="PF01390">
    <property type="entry name" value="SEA"/>
    <property type="match status" value="1"/>
</dbReference>
<dbReference type="InterPro" id="IPR001298">
    <property type="entry name" value="Filamin/ABP280_rpt"/>
</dbReference>
<feature type="domain" description="MAM" evidence="30">
    <location>
        <begin position="338"/>
        <end position="497"/>
    </location>
</feature>
<feature type="domain" description="Peptidase S1" evidence="31">
    <location>
        <begin position="784"/>
        <end position="1070"/>
    </location>
</feature>
<comment type="similarity">
    <text evidence="4">Belongs to the KDELC family.</text>
</comment>
<dbReference type="InterPro" id="IPR009003">
    <property type="entry name" value="Peptidase_S1_PA"/>
</dbReference>
<dbReference type="InterPro" id="IPR036772">
    <property type="entry name" value="SRCR-like_dom_sf"/>
</dbReference>
<dbReference type="PROSITE" id="PS50287">
    <property type="entry name" value="SRCR_2"/>
    <property type="match status" value="1"/>
</dbReference>
<keyword evidence="18 27" id="KW-0472">Membrane</keyword>
<dbReference type="PROSITE" id="PS01180">
    <property type="entry name" value="CUB"/>
    <property type="match status" value="2"/>
</dbReference>
<keyword evidence="9 27" id="KW-0812">Transmembrane</keyword>
<evidence type="ECO:0000256" key="4">
    <source>
        <dbReference type="ARBA" id="ARBA00006063"/>
    </source>
</evidence>
<feature type="transmembrane region" description="Helical" evidence="27">
    <location>
        <begin position="16"/>
        <end position="40"/>
    </location>
</feature>
<dbReference type="Pfam" id="PF00630">
    <property type="entry name" value="Filamin"/>
    <property type="match status" value="1"/>
</dbReference>
<feature type="domain" description="CUB" evidence="28">
    <location>
        <begin position="518"/>
        <end position="621"/>
    </location>
</feature>
<dbReference type="InterPro" id="IPR013783">
    <property type="entry name" value="Ig-like_fold"/>
</dbReference>
<reference evidence="33" key="1">
    <citation type="submission" date="2020-08" db="EMBL/GenBank/DDBJ databases">
        <title>Chromosome-level assembly of Southern catfish (Silurus meridionalis) provides insights into visual adaptation to the nocturnal and benthic lifestyles.</title>
        <authorList>
            <person name="Zhang Y."/>
            <person name="Wang D."/>
            <person name="Peng Z."/>
        </authorList>
    </citation>
    <scope>NUCLEOTIDE SEQUENCE</scope>
    <source>
        <strain evidence="33">SWU-2019-XX</strain>
        <tissue evidence="33">Muscle</tissue>
    </source>
</reference>
<dbReference type="InterPro" id="IPR002172">
    <property type="entry name" value="LDrepeatLR_classA_rpt"/>
</dbReference>
<keyword evidence="20" id="KW-0325">Glycoprotein</keyword>
<comment type="catalytic activity">
    <reaction evidence="22">
        <text>L-seryl-[EGF-like domain protein] + UDP-alpha-D-xylose = 3-O-(beta-D-xylosyl)-L-seryl-[EGF-like domain protein] + UDP + H(+)</text>
        <dbReference type="Rhea" id="RHEA:62016"/>
        <dbReference type="Rhea" id="RHEA-COMP:16010"/>
        <dbReference type="Rhea" id="RHEA-COMP:16011"/>
        <dbReference type="ChEBI" id="CHEBI:15378"/>
        <dbReference type="ChEBI" id="CHEBI:29999"/>
        <dbReference type="ChEBI" id="CHEBI:57632"/>
        <dbReference type="ChEBI" id="CHEBI:58223"/>
        <dbReference type="ChEBI" id="CHEBI:132085"/>
    </reaction>
</comment>
<keyword evidence="15" id="KW-0720">Serine protease</keyword>
<dbReference type="GO" id="GO:0016020">
    <property type="term" value="C:membrane"/>
    <property type="evidence" value="ECO:0007669"/>
    <property type="project" value="UniProtKB-SubCell"/>
</dbReference>
<feature type="disulfide bond" evidence="25">
    <location>
        <begin position="649"/>
        <end position="664"/>
    </location>
</feature>
<keyword evidence="13" id="KW-0378">Hydrolase</keyword>
<evidence type="ECO:0000259" key="29">
    <source>
        <dbReference type="PROSITE" id="PS50024"/>
    </source>
</evidence>
<evidence type="ECO:0000256" key="22">
    <source>
        <dbReference type="ARBA" id="ARBA00047553"/>
    </source>
</evidence>
<dbReference type="InterPro" id="IPR013320">
    <property type="entry name" value="ConA-like_dom_sf"/>
</dbReference>
<dbReference type="FunFam" id="2.60.120.200:FF:000128">
    <property type="entry name" value="enteropeptidase isoform X2"/>
    <property type="match status" value="1"/>
</dbReference>
<evidence type="ECO:0000256" key="23">
    <source>
        <dbReference type="ARBA" id="ARBA00049246"/>
    </source>
</evidence>
<dbReference type="SMART" id="SM00020">
    <property type="entry name" value="Tryp_SPc"/>
    <property type="match status" value="1"/>
</dbReference>
<dbReference type="SUPFAM" id="SSF49899">
    <property type="entry name" value="Concanavalin A-like lectins/glucanases"/>
    <property type="match status" value="1"/>
</dbReference>
<dbReference type="GO" id="GO:0016757">
    <property type="term" value="F:glycosyltransferase activity"/>
    <property type="evidence" value="ECO:0007669"/>
    <property type="project" value="UniProtKB-KW"/>
</dbReference>
<evidence type="ECO:0000259" key="28">
    <source>
        <dbReference type="PROSITE" id="PS01180"/>
    </source>
</evidence>
<dbReference type="Pfam" id="PF00629">
    <property type="entry name" value="MAM"/>
    <property type="match status" value="1"/>
</dbReference>
<evidence type="ECO:0000256" key="17">
    <source>
        <dbReference type="ARBA" id="ARBA00022989"/>
    </source>
</evidence>
<dbReference type="GO" id="GO:0006508">
    <property type="term" value="P:proteolysis"/>
    <property type="evidence" value="ECO:0007669"/>
    <property type="project" value="UniProtKB-KW"/>
</dbReference>
<keyword evidence="19 25" id="KW-1015">Disulfide bond</keyword>
<dbReference type="PROSITE" id="PS50068">
    <property type="entry name" value="LDLRA_2"/>
    <property type="match status" value="2"/>
</dbReference>
<dbReference type="SMART" id="SM00137">
    <property type="entry name" value="MAM"/>
    <property type="match status" value="1"/>
</dbReference>
<dbReference type="PRINTS" id="PR00261">
    <property type="entry name" value="LDLRECEPTOR"/>
</dbReference>
<dbReference type="PROSITE" id="PS50060">
    <property type="entry name" value="MAM_2"/>
    <property type="match status" value="1"/>
</dbReference>
<dbReference type="InterPro" id="IPR036055">
    <property type="entry name" value="LDL_receptor-like_sf"/>
</dbReference>
<dbReference type="InterPro" id="IPR000998">
    <property type="entry name" value="MAM_dom"/>
</dbReference>
<protein>
    <recommendedName>
        <fullName evidence="21">chymotrypsin</fullName>
        <ecNumber evidence="21">3.4.21.1</ecNumber>
    </recommendedName>
</protein>
<evidence type="ECO:0000256" key="27">
    <source>
        <dbReference type="SAM" id="Phobius"/>
    </source>
</evidence>
<dbReference type="SMART" id="SM00192">
    <property type="entry name" value="LDLa"/>
    <property type="match status" value="2"/>
</dbReference>
<dbReference type="GO" id="GO:0007399">
    <property type="term" value="P:nervous system development"/>
    <property type="evidence" value="ECO:0007669"/>
    <property type="project" value="UniProtKB-ARBA"/>
</dbReference>
<dbReference type="CDD" id="cd06263">
    <property type="entry name" value="MAM"/>
    <property type="match status" value="1"/>
</dbReference>
<keyword evidence="16" id="KW-0735">Signal-anchor</keyword>
<dbReference type="Gene3D" id="2.60.40.10">
    <property type="entry name" value="Immunoglobulins"/>
    <property type="match status" value="1"/>
</dbReference>
<dbReference type="Gene3D" id="2.60.120.290">
    <property type="entry name" value="Spermadhesin, CUB domain"/>
    <property type="match status" value="2"/>
</dbReference>
<dbReference type="CDD" id="cd00041">
    <property type="entry name" value="CUB"/>
    <property type="match status" value="2"/>
</dbReference>
<dbReference type="Pfam" id="PF15494">
    <property type="entry name" value="SRCR_2"/>
    <property type="match status" value="1"/>
</dbReference>
<dbReference type="GO" id="GO:0007586">
    <property type="term" value="P:digestion"/>
    <property type="evidence" value="ECO:0007669"/>
    <property type="project" value="UniProtKB-KW"/>
</dbReference>
<dbReference type="InterPro" id="IPR000082">
    <property type="entry name" value="SEA_dom"/>
</dbReference>
<dbReference type="Proteomes" id="UP000606274">
    <property type="component" value="Unassembled WGS sequence"/>
</dbReference>
<evidence type="ECO:0000256" key="25">
    <source>
        <dbReference type="PROSITE-ProRule" id="PRU00124"/>
    </source>
</evidence>
<evidence type="ECO:0000313" key="34">
    <source>
        <dbReference type="Proteomes" id="UP000606274"/>
    </source>
</evidence>
<evidence type="ECO:0000256" key="11">
    <source>
        <dbReference type="ARBA" id="ARBA00022737"/>
    </source>
</evidence>
<dbReference type="EC" id="3.4.21.1" evidence="21"/>
<evidence type="ECO:0000256" key="5">
    <source>
        <dbReference type="ARBA" id="ARBA00009931"/>
    </source>
</evidence>
<evidence type="ECO:0000256" key="8">
    <source>
        <dbReference type="ARBA" id="ARBA00022679"/>
    </source>
</evidence>
<dbReference type="InterPro" id="IPR001254">
    <property type="entry name" value="Trypsin_dom"/>
</dbReference>
<dbReference type="Pfam" id="PF00057">
    <property type="entry name" value="Ldl_recept_a"/>
    <property type="match status" value="1"/>
</dbReference>
<dbReference type="InterPro" id="IPR043504">
    <property type="entry name" value="Peptidase_S1_PA_chymotrypsin"/>
</dbReference>
<dbReference type="EMBL" id="JABFDY010000015">
    <property type="protein sequence ID" value="KAF7696619.1"/>
    <property type="molecule type" value="Genomic_DNA"/>
</dbReference>
<comment type="catalytic activity">
    <reaction evidence="23">
        <text>L-seryl-[EGF-like domain protein] + UDP-alpha-D-glucose = 3-O-(beta-D-glucosyl)-L-seryl-[EGF-like domain protein] + UDP + H(+)</text>
        <dbReference type="Rhea" id="RHEA:58116"/>
        <dbReference type="Rhea" id="RHEA-COMP:14610"/>
        <dbReference type="Rhea" id="RHEA-COMP:16010"/>
        <dbReference type="ChEBI" id="CHEBI:15378"/>
        <dbReference type="ChEBI" id="CHEBI:29999"/>
        <dbReference type="ChEBI" id="CHEBI:58223"/>
        <dbReference type="ChEBI" id="CHEBI:58885"/>
        <dbReference type="ChEBI" id="CHEBI:140576"/>
    </reaction>
</comment>
<dbReference type="CDD" id="cd00112">
    <property type="entry name" value="LDLa"/>
    <property type="match status" value="2"/>
</dbReference>
<dbReference type="CDD" id="cd00190">
    <property type="entry name" value="Tryp_SPc"/>
    <property type="match status" value="1"/>
</dbReference>
<dbReference type="PROSITE" id="PS00134">
    <property type="entry name" value="TRYPSIN_HIS"/>
    <property type="match status" value="1"/>
</dbReference>
<feature type="domain" description="SRCR" evidence="32">
    <location>
        <begin position="665"/>
        <end position="707"/>
    </location>
</feature>
<dbReference type="InterPro" id="IPR018114">
    <property type="entry name" value="TRYPSIN_HIS"/>
</dbReference>
<evidence type="ECO:0000256" key="6">
    <source>
        <dbReference type="ARBA" id="ARBA00022670"/>
    </source>
</evidence>
<comment type="caution">
    <text evidence="26">Lacks conserved residue(s) required for the propagation of feature annotation.</text>
</comment>
<evidence type="ECO:0000256" key="15">
    <source>
        <dbReference type="ARBA" id="ARBA00022825"/>
    </source>
</evidence>
<keyword evidence="12" id="KW-0222">Digestion</keyword>
<dbReference type="PROSITE" id="PS50240">
    <property type="entry name" value="TRYPSIN_DOM"/>
    <property type="match status" value="1"/>
</dbReference>
<keyword evidence="17 27" id="KW-1133">Transmembrane helix</keyword>
<name>A0A8T0AW56_SILME</name>
<organism evidence="33 34">
    <name type="scientific">Silurus meridionalis</name>
    <name type="common">Southern catfish</name>
    <name type="synonym">Silurus soldatovi meridionalis</name>
    <dbReference type="NCBI Taxonomy" id="175797"/>
    <lineage>
        <taxon>Eukaryota</taxon>
        <taxon>Metazoa</taxon>
        <taxon>Chordata</taxon>
        <taxon>Craniata</taxon>
        <taxon>Vertebrata</taxon>
        <taxon>Euteleostomi</taxon>
        <taxon>Actinopterygii</taxon>
        <taxon>Neopterygii</taxon>
        <taxon>Teleostei</taxon>
        <taxon>Ostariophysi</taxon>
        <taxon>Siluriformes</taxon>
        <taxon>Siluridae</taxon>
        <taxon>Silurus</taxon>
    </lineage>
</organism>
<evidence type="ECO:0000256" key="9">
    <source>
        <dbReference type="ARBA" id="ARBA00022692"/>
    </source>
</evidence>